<dbReference type="OrthoDB" id="1707920at2"/>
<evidence type="ECO:0000313" key="2">
    <source>
        <dbReference type="Proteomes" id="UP000447876"/>
    </source>
</evidence>
<dbReference type="AlphaFoldDB" id="A0A7X2YXA6"/>
<comment type="caution">
    <text evidence="1">The sequence shown here is derived from an EMBL/GenBank/DDBJ whole genome shotgun (WGS) entry which is preliminary data.</text>
</comment>
<dbReference type="RefSeq" id="WP_155609966.1">
    <property type="nucleotide sequence ID" value="NZ_WNZW01000001.1"/>
</dbReference>
<gene>
    <name evidence="1" type="ORF">GNP95_00875</name>
</gene>
<accession>A0A7X2YXA6</accession>
<protein>
    <submittedName>
        <fullName evidence="1">Uncharacterized protein</fullName>
    </submittedName>
</protein>
<organism evidence="1 2">
    <name type="scientific">Paenibacillus woosongensis</name>
    <dbReference type="NCBI Taxonomy" id="307580"/>
    <lineage>
        <taxon>Bacteria</taxon>
        <taxon>Bacillati</taxon>
        <taxon>Bacillota</taxon>
        <taxon>Bacilli</taxon>
        <taxon>Bacillales</taxon>
        <taxon>Paenibacillaceae</taxon>
        <taxon>Paenibacillus</taxon>
    </lineage>
</organism>
<sequence>MGNVDKRNRLSEEVFTYKKTKDNKVFIYWMGKQVTILAGKASDKFLKSIEGKDHLETQLIMAKLTGNFKRGNEKDGK</sequence>
<evidence type="ECO:0000313" key="1">
    <source>
        <dbReference type="EMBL" id="MUG43569.1"/>
    </source>
</evidence>
<dbReference type="Proteomes" id="UP000447876">
    <property type="component" value="Unassembled WGS sequence"/>
</dbReference>
<name>A0A7X2YXA6_9BACL</name>
<dbReference type="EMBL" id="WNZW01000001">
    <property type="protein sequence ID" value="MUG43569.1"/>
    <property type="molecule type" value="Genomic_DNA"/>
</dbReference>
<reference evidence="1 2" key="1">
    <citation type="submission" date="2019-11" db="EMBL/GenBank/DDBJ databases">
        <title>Draft genome sequences of five Paenibacillus species of dairy origin.</title>
        <authorList>
            <person name="Olajide A.M."/>
            <person name="Chen S."/>
            <person name="Lapointe G."/>
        </authorList>
    </citation>
    <scope>NUCLEOTIDE SEQUENCE [LARGE SCALE GENOMIC DNA]</scope>
    <source>
        <strain evidence="1 2">12CR55</strain>
    </source>
</reference>
<proteinExistence type="predicted"/>